<evidence type="ECO:0000256" key="1">
    <source>
        <dbReference type="SAM" id="MobiDB-lite"/>
    </source>
</evidence>
<protein>
    <submittedName>
        <fullName evidence="2">Uncharacterized protein</fullName>
    </submittedName>
</protein>
<accession>A0A399RGW9</accession>
<evidence type="ECO:0000313" key="2">
    <source>
        <dbReference type="EMBL" id="RIJ30846.1"/>
    </source>
</evidence>
<dbReference type="Proteomes" id="UP000265845">
    <property type="component" value="Unassembled WGS sequence"/>
</dbReference>
<dbReference type="RefSeq" id="WP_119452347.1">
    <property type="nucleotide sequence ID" value="NZ_QWGA01000003.1"/>
</dbReference>
<comment type="caution">
    <text evidence="2">The sequence shown here is derived from an EMBL/GenBank/DDBJ whole genome shotgun (WGS) entry which is preliminary data.</text>
</comment>
<organism evidence="2 3">
    <name type="scientific">Henriciella algicola</name>
    <dbReference type="NCBI Taxonomy" id="1608422"/>
    <lineage>
        <taxon>Bacteria</taxon>
        <taxon>Pseudomonadati</taxon>
        <taxon>Pseudomonadota</taxon>
        <taxon>Alphaproteobacteria</taxon>
        <taxon>Hyphomonadales</taxon>
        <taxon>Hyphomonadaceae</taxon>
        <taxon>Henriciella</taxon>
    </lineage>
</organism>
<sequence>MRLQDGTREKTEIVDLLVAEASEECRVLELQDGYLAAVLSPCLGADEDAVVRLILAAPDMLAMLEEAAKAEFVPQDFRKRANAIVSTVRAENSWERDGAQELGSQRGHARD</sequence>
<gene>
    <name evidence="2" type="ORF">D1222_00810</name>
</gene>
<feature type="region of interest" description="Disordered" evidence="1">
    <location>
        <begin position="91"/>
        <end position="111"/>
    </location>
</feature>
<dbReference type="EMBL" id="QWGA01000003">
    <property type="protein sequence ID" value="RIJ30846.1"/>
    <property type="molecule type" value="Genomic_DNA"/>
</dbReference>
<evidence type="ECO:0000313" key="3">
    <source>
        <dbReference type="Proteomes" id="UP000265845"/>
    </source>
</evidence>
<proteinExistence type="predicted"/>
<dbReference type="OrthoDB" id="9867030at2"/>
<name>A0A399RGW9_9PROT</name>
<dbReference type="AlphaFoldDB" id="A0A399RGW9"/>
<reference evidence="2 3" key="1">
    <citation type="submission" date="2018-08" db="EMBL/GenBank/DDBJ databases">
        <title>Henriciella mobilis sp. nov., isolated from seawater.</title>
        <authorList>
            <person name="Cheng H."/>
            <person name="Wu Y.-H."/>
            <person name="Xu X.-W."/>
            <person name="Guo L.-L."/>
        </authorList>
    </citation>
    <scope>NUCLEOTIDE SEQUENCE [LARGE SCALE GENOMIC DNA]</scope>
    <source>
        <strain evidence="2 3">CCUG67844</strain>
    </source>
</reference>
<keyword evidence="3" id="KW-1185">Reference proteome</keyword>